<dbReference type="Proteomes" id="UP000749559">
    <property type="component" value="Unassembled WGS sequence"/>
</dbReference>
<dbReference type="Pfam" id="PF07162">
    <property type="entry name" value="B9-C2"/>
    <property type="match status" value="1"/>
</dbReference>
<dbReference type="InterPro" id="IPR010796">
    <property type="entry name" value="C2_B9-type_dom"/>
</dbReference>
<dbReference type="PANTHER" id="PTHR12968">
    <property type="entry name" value="B9 DOMAIN-CONTAINING"/>
    <property type="match status" value="1"/>
</dbReference>
<comment type="caution">
    <text evidence="6">The sequence shown here is derived from an EMBL/GenBank/DDBJ whole genome shotgun (WGS) entry which is preliminary data.</text>
</comment>
<accession>A0A8J1TNB3</accession>
<evidence type="ECO:0000313" key="6">
    <source>
        <dbReference type="EMBL" id="CAH1802231.1"/>
    </source>
</evidence>
<dbReference type="GO" id="GO:0036038">
    <property type="term" value="C:MKS complex"/>
    <property type="evidence" value="ECO:0007669"/>
    <property type="project" value="TreeGrafter"/>
</dbReference>
<reference evidence="6" key="1">
    <citation type="submission" date="2022-03" db="EMBL/GenBank/DDBJ databases">
        <authorList>
            <person name="Martin C."/>
        </authorList>
    </citation>
    <scope>NUCLEOTIDE SEQUENCE</scope>
</reference>
<evidence type="ECO:0000256" key="2">
    <source>
        <dbReference type="ARBA" id="ARBA00022490"/>
    </source>
</evidence>
<name>A0A8J1TNB3_OWEFU</name>
<gene>
    <name evidence="6" type="ORF">OFUS_LOCUS25936</name>
</gene>
<evidence type="ECO:0000256" key="4">
    <source>
        <dbReference type="ARBA" id="ARBA00023212"/>
    </source>
</evidence>
<organism evidence="6 7">
    <name type="scientific">Owenia fusiformis</name>
    <name type="common">Polychaete worm</name>
    <dbReference type="NCBI Taxonomy" id="6347"/>
    <lineage>
        <taxon>Eukaryota</taxon>
        <taxon>Metazoa</taxon>
        <taxon>Spiralia</taxon>
        <taxon>Lophotrochozoa</taxon>
        <taxon>Annelida</taxon>
        <taxon>Polychaeta</taxon>
        <taxon>Sedentaria</taxon>
        <taxon>Canalipalpata</taxon>
        <taxon>Sabellida</taxon>
        <taxon>Oweniida</taxon>
        <taxon>Oweniidae</taxon>
        <taxon>Owenia</taxon>
    </lineage>
</organism>
<dbReference type="GO" id="GO:0060271">
    <property type="term" value="P:cilium assembly"/>
    <property type="evidence" value="ECO:0007669"/>
    <property type="project" value="TreeGrafter"/>
</dbReference>
<sequence>LQMADLCEADLGTCFYRSKDSIKNIRIKVHIKKVTSASIVPQVAIEQESGDNTEIKERRLKENTTGGADDTDTYTFKWQEKVFSDREIQLYNDANKCESVLERTYHEQVVKVLHDGKPTKRLFSYVDHDSFTNKDETLKPMTTSPTETQTTLAEKMVNVRRRKTGGLRLRESENAIVPKINIVNQKPSDDDKKHNHIINTPVQTMFIMADLSMKEKEAVEADEVVLCTLKYDNHSVLSIKPDFTKTKKPYRIETGALGRDLYEYTIEHSSYEMNRQEQNREGKMYRELYNRHAEFLHALVGVDFEMPPPEVLRLLVFGEIESAKHFEYDDLYIHYFIELPKNWSVDPHQQLSGVTQRCSTKREGRDSVAYFSFPFDFQLFYKNDVINEANTDLLPQWPMLYLEVLSLDSWQRYRTEGYGYVKLPTIPGTTTATVNCWRPLGDTRSGELRRFFIGGSPELEDPTYSGIPTSFEGNILSKFGFTTATTGEVSVRFNSIQQSQSFLDSATSKKKMGRLIDRLGTSTAQAGIMNVLEAFQRARQRMIAARDNLTKDFKDMTI</sequence>
<keyword evidence="3" id="KW-0970">Cilium biogenesis/degradation</keyword>
<feature type="non-terminal residue" evidence="6">
    <location>
        <position position="1"/>
    </location>
</feature>
<evidence type="ECO:0000256" key="5">
    <source>
        <dbReference type="ARBA" id="ARBA00023273"/>
    </source>
</evidence>
<proteinExistence type="predicted"/>
<keyword evidence="5" id="KW-0966">Cell projection</keyword>
<protein>
    <submittedName>
        <fullName evidence="6">Uncharacterized protein</fullName>
    </submittedName>
</protein>
<evidence type="ECO:0000313" key="7">
    <source>
        <dbReference type="Proteomes" id="UP000749559"/>
    </source>
</evidence>
<evidence type="ECO:0000256" key="1">
    <source>
        <dbReference type="ARBA" id="ARBA00004120"/>
    </source>
</evidence>
<keyword evidence="7" id="KW-1185">Reference proteome</keyword>
<dbReference type="EMBL" id="CAIIXF020000012">
    <property type="protein sequence ID" value="CAH1802231.1"/>
    <property type="molecule type" value="Genomic_DNA"/>
</dbReference>
<keyword evidence="4" id="KW-0206">Cytoskeleton</keyword>
<dbReference type="AlphaFoldDB" id="A0A8J1TNB3"/>
<keyword evidence="2" id="KW-0963">Cytoplasm</keyword>
<dbReference type="PROSITE" id="PS51381">
    <property type="entry name" value="C2_B9"/>
    <property type="match status" value="1"/>
</dbReference>
<dbReference type="OrthoDB" id="10263520at2759"/>
<dbReference type="PANTHER" id="PTHR12968:SF4">
    <property type="entry name" value="TECTONIC-LIKE COMPLEX MEMBER MKS1"/>
    <property type="match status" value="1"/>
</dbReference>
<comment type="subcellular location">
    <subcellularLocation>
        <location evidence="1">Cytoplasm</location>
        <location evidence="1">Cytoskeleton</location>
        <location evidence="1">Cilium basal body</location>
    </subcellularLocation>
</comment>
<evidence type="ECO:0000256" key="3">
    <source>
        <dbReference type="ARBA" id="ARBA00022794"/>
    </source>
</evidence>